<dbReference type="InterPro" id="IPR053013">
    <property type="entry name" value="LAT"/>
</dbReference>
<dbReference type="RefSeq" id="XP_043153887.1">
    <property type="nucleotide sequence ID" value="XM_043297952.1"/>
</dbReference>
<dbReference type="PANTHER" id="PTHR34815:SF2">
    <property type="entry name" value="N-ACETYLTRANSFERASE DOMAIN-CONTAINING PROTEIN"/>
    <property type="match status" value="1"/>
</dbReference>
<evidence type="ECO:0000313" key="2">
    <source>
        <dbReference type="EMBL" id="GIJ83140.1"/>
    </source>
</evidence>
<feature type="domain" description="LYC1 C-terminal" evidence="1">
    <location>
        <begin position="37"/>
        <end position="127"/>
    </location>
</feature>
<dbReference type="PANTHER" id="PTHR34815">
    <property type="entry name" value="LYSINE ACETYLTRANSFERASE"/>
    <property type="match status" value="1"/>
</dbReference>
<evidence type="ECO:0000259" key="1">
    <source>
        <dbReference type="Pfam" id="PF22998"/>
    </source>
</evidence>
<dbReference type="AlphaFoldDB" id="A0A9P3ERY6"/>
<comment type="caution">
    <text evidence="2">The sequence shown here is derived from an EMBL/GenBank/DDBJ whole genome shotgun (WGS) entry which is preliminary data.</text>
</comment>
<sequence>MSPLAVADVTAQFKEQVLPDSTSPDLHLSQSTDEENLRIWQLTSNEWNTSVREVLRAAQKEAAEWDLHKITLWNPSHALERAIQLSGIPFQRKHWIQDSIPCLQWYEEGRGKPDSLNWLLNEKYGWC</sequence>
<keyword evidence="3" id="KW-1185">Reference proteome</keyword>
<dbReference type="Pfam" id="PF22998">
    <property type="entry name" value="GNAT_LYC1-like"/>
    <property type="match status" value="1"/>
</dbReference>
<accession>A0A9P3ERY6</accession>
<dbReference type="EMBL" id="BHVY01000001">
    <property type="protein sequence ID" value="GIJ83140.1"/>
    <property type="molecule type" value="Genomic_DNA"/>
</dbReference>
<evidence type="ECO:0000313" key="3">
    <source>
        <dbReference type="Proteomes" id="UP001043456"/>
    </source>
</evidence>
<proteinExistence type="predicted"/>
<organism evidence="2 3">
    <name type="scientific">Aspergillus pseudoviridinutans</name>
    <dbReference type="NCBI Taxonomy" id="1517512"/>
    <lineage>
        <taxon>Eukaryota</taxon>
        <taxon>Fungi</taxon>
        <taxon>Dikarya</taxon>
        <taxon>Ascomycota</taxon>
        <taxon>Pezizomycotina</taxon>
        <taxon>Eurotiomycetes</taxon>
        <taxon>Eurotiomycetidae</taxon>
        <taxon>Eurotiales</taxon>
        <taxon>Aspergillaceae</taxon>
        <taxon>Aspergillus</taxon>
        <taxon>Aspergillus subgen. Fumigati</taxon>
    </lineage>
</organism>
<dbReference type="OrthoDB" id="2020070at2759"/>
<reference evidence="2 3" key="1">
    <citation type="submission" date="2018-10" db="EMBL/GenBank/DDBJ databases">
        <title>Pan-genome distribution and transcriptional activeness of fungal secondary metabolism genes in Aspergillus section Fumigati.</title>
        <authorList>
            <person name="Takahashi H."/>
            <person name="Umemura M."/>
            <person name="Ninomiya A."/>
            <person name="Kusuya Y."/>
            <person name="Urayama S."/>
            <person name="Shimizu M."/>
            <person name="Watanabe A."/>
            <person name="Kamei K."/>
            <person name="Yaguchi T."/>
            <person name="Hagiwara D."/>
        </authorList>
    </citation>
    <scope>NUCLEOTIDE SEQUENCE [LARGE SCALE GENOMIC DNA]</scope>
    <source>
        <strain evidence="2 3">IFM 55266</strain>
    </source>
</reference>
<protein>
    <recommendedName>
        <fullName evidence="1">LYC1 C-terminal domain-containing protein</fullName>
    </recommendedName>
</protein>
<dbReference type="GeneID" id="67000272"/>
<name>A0A9P3ERY6_9EURO</name>
<dbReference type="Proteomes" id="UP001043456">
    <property type="component" value="Unassembled WGS sequence"/>
</dbReference>
<gene>
    <name evidence="2" type="ORF">Asppvi_001659</name>
</gene>
<dbReference type="InterPro" id="IPR055100">
    <property type="entry name" value="GNAT_LYC1-like"/>
</dbReference>